<sequence length="32" mass="3603">MFIINVVSGMNRRDKCLKIGKVPFLRVKVGIA</sequence>
<reference evidence="1 2" key="1">
    <citation type="submission" date="2024-06" db="EMBL/GenBank/DDBJ databases">
        <title>Genomic Encyclopedia of Type Strains, Phase IV (KMG-IV): sequencing the most valuable type-strain genomes for metagenomic binning, comparative biology and taxonomic classification.</title>
        <authorList>
            <person name="Goeker M."/>
        </authorList>
    </citation>
    <scope>NUCLEOTIDE SEQUENCE [LARGE SCALE GENOMIC DNA]</scope>
    <source>
        <strain evidence="1 2">DSM 100022</strain>
    </source>
</reference>
<gene>
    <name evidence="1" type="ORF">ABID19_004085</name>
</gene>
<keyword evidence="2" id="KW-1185">Reference proteome</keyword>
<dbReference type="Proteomes" id="UP001549204">
    <property type="component" value="Unassembled WGS sequence"/>
</dbReference>
<accession>A0ABV2GRX3</accession>
<dbReference type="EMBL" id="JBEPMC010000007">
    <property type="protein sequence ID" value="MET3581039.1"/>
    <property type="molecule type" value="Genomic_DNA"/>
</dbReference>
<name>A0ABV2GRX3_9HYPH</name>
<comment type="caution">
    <text evidence="1">The sequence shown here is derived from an EMBL/GenBank/DDBJ whole genome shotgun (WGS) entry which is preliminary data.</text>
</comment>
<organism evidence="1 2">
    <name type="scientific">Mesorhizobium robiniae</name>
    <dbReference type="NCBI Taxonomy" id="559315"/>
    <lineage>
        <taxon>Bacteria</taxon>
        <taxon>Pseudomonadati</taxon>
        <taxon>Pseudomonadota</taxon>
        <taxon>Alphaproteobacteria</taxon>
        <taxon>Hyphomicrobiales</taxon>
        <taxon>Phyllobacteriaceae</taxon>
        <taxon>Mesorhizobium</taxon>
    </lineage>
</organism>
<evidence type="ECO:0000313" key="1">
    <source>
        <dbReference type="EMBL" id="MET3581039.1"/>
    </source>
</evidence>
<evidence type="ECO:0000313" key="2">
    <source>
        <dbReference type="Proteomes" id="UP001549204"/>
    </source>
</evidence>
<proteinExistence type="predicted"/>
<protein>
    <submittedName>
        <fullName evidence="1">Uncharacterized protein</fullName>
    </submittedName>
</protein>